<name>A0A9Q1I4U0_CONCO</name>
<organism evidence="2 3">
    <name type="scientific">Conger conger</name>
    <name type="common">Conger eel</name>
    <name type="synonym">Muraena conger</name>
    <dbReference type="NCBI Taxonomy" id="82655"/>
    <lineage>
        <taxon>Eukaryota</taxon>
        <taxon>Metazoa</taxon>
        <taxon>Chordata</taxon>
        <taxon>Craniata</taxon>
        <taxon>Vertebrata</taxon>
        <taxon>Euteleostomi</taxon>
        <taxon>Actinopterygii</taxon>
        <taxon>Neopterygii</taxon>
        <taxon>Teleostei</taxon>
        <taxon>Anguilliformes</taxon>
        <taxon>Congridae</taxon>
        <taxon>Conger</taxon>
    </lineage>
</organism>
<evidence type="ECO:0000313" key="3">
    <source>
        <dbReference type="Proteomes" id="UP001152803"/>
    </source>
</evidence>
<dbReference type="OrthoDB" id="9942506at2759"/>
<dbReference type="AlphaFoldDB" id="A0A9Q1I4U0"/>
<keyword evidence="3" id="KW-1185">Reference proteome</keyword>
<dbReference type="GO" id="GO:0005509">
    <property type="term" value="F:calcium ion binding"/>
    <property type="evidence" value="ECO:0007669"/>
    <property type="project" value="InterPro"/>
</dbReference>
<comment type="caution">
    <text evidence="2">The sequence shown here is derived from an EMBL/GenBank/DDBJ whole genome shotgun (WGS) entry which is preliminary data.</text>
</comment>
<sequence length="196" mass="22548">MQNRNCLDGICFIWNKMDARGDLMVNGKYRYDALGKKVRFHQMGSYQNKTISTDLLMLFNEKVMYKINWSRLSCKKMGLRVPFQPLEVPRDAFLVGQTILGSASAFGQGLLVNTWMGEDREFNAKYMSVFTGIGCLPVTSMYHTDSTGWVMLSYYNIMLGIDNPHFFHPPIFCQNAVLEGTTDYFEALRLEDELED</sequence>
<dbReference type="GO" id="GO:0007160">
    <property type="term" value="P:cell-matrix adhesion"/>
    <property type="evidence" value="ECO:0007669"/>
    <property type="project" value="InterPro"/>
</dbReference>
<comment type="similarity">
    <text evidence="1">Belongs to the ependymin family.</text>
</comment>
<dbReference type="InterPro" id="IPR001299">
    <property type="entry name" value="Ependymin"/>
</dbReference>
<dbReference type="PANTHER" id="PTHR10697:SF5">
    <property type="entry name" value="EPENDYMIN-RELATED"/>
    <property type="match status" value="1"/>
</dbReference>
<dbReference type="Proteomes" id="UP001152803">
    <property type="component" value="Unassembled WGS sequence"/>
</dbReference>
<dbReference type="SMART" id="SM00026">
    <property type="entry name" value="EPEND"/>
    <property type="match status" value="1"/>
</dbReference>
<gene>
    <name evidence="2" type="ORF">COCON_G00043690</name>
</gene>
<evidence type="ECO:0000313" key="2">
    <source>
        <dbReference type="EMBL" id="KAJ8281850.1"/>
    </source>
</evidence>
<proteinExistence type="inferred from homology"/>
<evidence type="ECO:0000256" key="1">
    <source>
        <dbReference type="ARBA" id="ARBA00010771"/>
    </source>
</evidence>
<dbReference type="Pfam" id="PF00811">
    <property type="entry name" value="Ependymin"/>
    <property type="match status" value="1"/>
</dbReference>
<dbReference type="PRINTS" id="PR00317">
    <property type="entry name" value="EPENDYMIN"/>
</dbReference>
<protein>
    <submittedName>
        <fullName evidence="2">Uncharacterized protein</fullName>
    </submittedName>
</protein>
<dbReference type="GO" id="GO:0005764">
    <property type="term" value="C:lysosome"/>
    <property type="evidence" value="ECO:0007669"/>
    <property type="project" value="TreeGrafter"/>
</dbReference>
<accession>A0A9Q1I4U0</accession>
<dbReference type="EMBL" id="JAFJMO010000003">
    <property type="protein sequence ID" value="KAJ8281850.1"/>
    <property type="molecule type" value="Genomic_DNA"/>
</dbReference>
<dbReference type="PANTHER" id="PTHR10697">
    <property type="entry name" value="MAMMALIAN EPENDYMIN-RELATED PROTEIN 1"/>
    <property type="match status" value="1"/>
</dbReference>
<reference evidence="2" key="1">
    <citation type="journal article" date="2023" name="Science">
        <title>Genome structures resolve the early diversification of teleost fishes.</title>
        <authorList>
            <person name="Parey E."/>
            <person name="Louis A."/>
            <person name="Montfort J."/>
            <person name="Bouchez O."/>
            <person name="Roques C."/>
            <person name="Iampietro C."/>
            <person name="Lluch J."/>
            <person name="Castinel A."/>
            <person name="Donnadieu C."/>
            <person name="Desvignes T."/>
            <person name="Floi Bucao C."/>
            <person name="Jouanno E."/>
            <person name="Wen M."/>
            <person name="Mejri S."/>
            <person name="Dirks R."/>
            <person name="Jansen H."/>
            <person name="Henkel C."/>
            <person name="Chen W.J."/>
            <person name="Zahm M."/>
            <person name="Cabau C."/>
            <person name="Klopp C."/>
            <person name="Thompson A.W."/>
            <person name="Robinson-Rechavi M."/>
            <person name="Braasch I."/>
            <person name="Lecointre G."/>
            <person name="Bobe J."/>
            <person name="Postlethwait J.H."/>
            <person name="Berthelot C."/>
            <person name="Roest Crollius H."/>
            <person name="Guiguen Y."/>
        </authorList>
    </citation>
    <scope>NUCLEOTIDE SEQUENCE</scope>
    <source>
        <strain evidence="2">Concon-B</strain>
    </source>
</reference>
<dbReference type="GO" id="GO:0005576">
    <property type="term" value="C:extracellular region"/>
    <property type="evidence" value="ECO:0007669"/>
    <property type="project" value="InterPro"/>
</dbReference>